<dbReference type="OrthoDB" id="2021138at2759"/>
<feature type="binding site" evidence="1">
    <location>
        <position position="426"/>
    </location>
    <ligand>
        <name>Mg(2+)</name>
        <dbReference type="ChEBI" id="CHEBI:18420"/>
        <label>1</label>
    </ligand>
</feature>
<feature type="binding site" evidence="1">
    <location>
        <position position="602"/>
    </location>
    <ligand>
        <name>Mg(2+)</name>
        <dbReference type="ChEBI" id="CHEBI:18420"/>
        <label>1</label>
    </ligand>
</feature>
<dbReference type="InterPro" id="IPR012816">
    <property type="entry name" value="NADAR"/>
</dbReference>
<dbReference type="InterPro" id="IPR037238">
    <property type="entry name" value="YbiA-like_sf"/>
</dbReference>
<evidence type="ECO:0000313" key="4">
    <source>
        <dbReference type="Proteomes" id="UP000649617"/>
    </source>
</evidence>
<keyword evidence="1" id="KW-0460">Magnesium</keyword>
<dbReference type="Gene3D" id="1.10.357.40">
    <property type="entry name" value="YbiA-like"/>
    <property type="match status" value="1"/>
</dbReference>
<dbReference type="SUPFAM" id="SSF143990">
    <property type="entry name" value="YbiA-like"/>
    <property type="match status" value="1"/>
</dbReference>
<feature type="binding site" evidence="1">
    <location>
        <position position="427"/>
    </location>
    <ligand>
        <name>Mg(2+)</name>
        <dbReference type="ChEBI" id="CHEBI:18420"/>
        <label>1</label>
    </ligand>
</feature>
<proteinExistence type="predicted"/>
<dbReference type="Pfam" id="PF03747">
    <property type="entry name" value="ADP_ribosyl_GH"/>
    <property type="match status" value="2"/>
</dbReference>
<dbReference type="GO" id="GO:0046872">
    <property type="term" value="F:metal ion binding"/>
    <property type="evidence" value="ECO:0007669"/>
    <property type="project" value="UniProtKB-KW"/>
</dbReference>
<dbReference type="PANTHER" id="PTHR16222">
    <property type="entry name" value="ADP-RIBOSYLGLYCOHYDROLASE"/>
    <property type="match status" value="1"/>
</dbReference>
<accession>A0A812VZD3</accession>
<feature type="binding site" evidence="1">
    <location>
        <position position="603"/>
    </location>
    <ligand>
        <name>Mg(2+)</name>
        <dbReference type="ChEBI" id="CHEBI:18420"/>
        <label>1</label>
    </ligand>
</feature>
<dbReference type="SUPFAM" id="SSF101478">
    <property type="entry name" value="ADP-ribosylglycohydrolase"/>
    <property type="match status" value="1"/>
</dbReference>
<dbReference type="Pfam" id="PF08719">
    <property type="entry name" value="NADAR"/>
    <property type="match status" value="1"/>
</dbReference>
<dbReference type="Gene3D" id="1.10.4080.10">
    <property type="entry name" value="ADP-ribosylation/Crystallin J1"/>
    <property type="match status" value="2"/>
</dbReference>
<evidence type="ECO:0000313" key="3">
    <source>
        <dbReference type="EMBL" id="CAE7650421.1"/>
    </source>
</evidence>
<organism evidence="3 4">
    <name type="scientific">Symbiodinium pilosum</name>
    <name type="common">Dinoflagellate</name>
    <dbReference type="NCBI Taxonomy" id="2952"/>
    <lineage>
        <taxon>Eukaryota</taxon>
        <taxon>Sar</taxon>
        <taxon>Alveolata</taxon>
        <taxon>Dinophyceae</taxon>
        <taxon>Suessiales</taxon>
        <taxon>Symbiodiniaceae</taxon>
        <taxon>Symbiodinium</taxon>
    </lineage>
</organism>
<protein>
    <submittedName>
        <fullName evidence="3">YbiA protein</fullName>
    </submittedName>
</protein>
<reference evidence="3" key="1">
    <citation type="submission" date="2021-02" db="EMBL/GenBank/DDBJ databases">
        <authorList>
            <person name="Dougan E. K."/>
            <person name="Rhodes N."/>
            <person name="Thang M."/>
            <person name="Chan C."/>
        </authorList>
    </citation>
    <scope>NUCLEOTIDE SEQUENCE</scope>
</reference>
<feature type="domain" description="NADAR" evidence="2">
    <location>
        <begin position="37"/>
        <end position="151"/>
    </location>
</feature>
<dbReference type="InterPro" id="IPR005502">
    <property type="entry name" value="Ribosyl_crysJ1"/>
</dbReference>
<dbReference type="Proteomes" id="UP000649617">
    <property type="component" value="Unassembled WGS sequence"/>
</dbReference>
<dbReference type="InterPro" id="IPR050792">
    <property type="entry name" value="ADP-ribosylglycohydrolase"/>
</dbReference>
<sequence>MAVAPAIDILADESFECLRSFAQGYGFWCVDSIPPVRKWWPSSEHYFQAGKFEEPQLQEQIRRSLEPGIAKHLGRTLSPLRPDWDDIKRSRLHQALLEKFWTHEKARDLLCSIPKSTGITFGNTADNFFGTGPDGEGLNVMGQELMSLREYFSIHPKRQQVLVTLADVGEPFEPQSVYVDLTAACPTEVIRLVCKVLGIAEESVAEVAFVYDDGFERAELAAFDCKGELQEFLARNAGDCKAEVRFVQAAVVTLWNGTDDSYLARTEVLHLSRTAAMLQRRLESLLPVLQHASFQPEATFSINGGPGQPLDETAMEEICKAAVEEADVLICGQYVIPEHVLSHAPPIADPPKLILGVHSDLSAEQLCDKIRGLIWGCALGDAVGLCTEFMEKTEASRAYPEPRRLSPANRVEDKHRKRWVQGDWTDDTDQSVLEHPAFGVAPSVAADVVWRECGCTLAANGAIMRCAAAGLSCFWDEAVVRHNAAVSASITHADPRCLASCVCIALVVSKLLSGHSTDSYSQRRELLLSVALQASGYLDGGDVDELFQYVDVNSNGLGDLKLGSGGIGYTYKPLGAASWAFLHLDSFKDAIQAITMEAGDADSNAAVAGALLGVRLGYSMLPDDWLRDLPEAQVAWLDAKITCCLGMLGLG</sequence>
<dbReference type="PANTHER" id="PTHR16222:SF28">
    <property type="entry name" value="ADP-RIBOSYLGLYCOHYDROLASE"/>
    <property type="match status" value="1"/>
</dbReference>
<evidence type="ECO:0000259" key="2">
    <source>
        <dbReference type="Pfam" id="PF08719"/>
    </source>
</evidence>
<name>A0A812VZD3_SYMPI</name>
<feature type="binding site" evidence="1">
    <location>
        <position position="600"/>
    </location>
    <ligand>
        <name>Mg(2+)</name>
        <dbReference type="ChEBI" id="CHEBI:18420"/>
        <label>1</label>
    </ligand>
</feature>
<dbReference type="AlphaFoldDB" id="A0A812VZD3"/>
<dbReference type="CDD" id="cd15457">
    <property type="entry name" value="NADAR"/>
    <property type="match status" value="1"/>
</dbReference>
<comment type="cofactor">
    <cofactor evidence="1">
        <name>Mg(2+)</name>
        <dbReference type="ChEBI" id="CHEBI:18420"/>
    </cofactor>
    <text evidence="1">Binds 2 magnesium ions per subunit.</text>
</comment>
<dbReference type="InterPro" id="IPR036705">
    <property type="entry name" value="Ribosyl_crysJ1_sf"/>
</dbReference>
<evidence type="ECO:0000256" key="1">
    <source>
        <dbReference type="PIRSR" id="PIRSR605502-1"/>
    </source>
</evidence>
<keyword evidence="1" id="KW-0479">Metal-binding</keyword>
<feature type="binding site" evidence="1">
    <location>
        <position position="425"/>
    </location>
    <ligand>
        <name>Mg(2+)</name>
        <dbReference type="ChEBI" id="CHEBI:18420"/>
        <label>1</label>
    </ligand>
</feature>
<keyword evidence="4" id="KW-1185">Reference proteome</keyword>
<dbReference type="EMBL" id="CAJNIZ010043121">
    <property type="protein sequence ID" value="CAE7650421.1"/>
    <property type="molecule type" value="Genomic_DNA"/>
</dbReference>
<comment type="caution">
    <text evidence="3">The sequence shown here is derived from an EMBL/GenBank/DDBJ whole genome shotgun (WGS) entry which is preliminary data.</text>
</comment>
<gene>
    <name evidence="3" type="primary">ybiA</name>
    <name evidence="3" type="ORF">SPIL2461_LOCUS17357</name>
</gene>